<protein>
    <submittedName>
        <fullName evidence="2">Uncharacterized protein</fullName>
    </submittedName>
</protein>
<feature type="region of interest" description="Disordered" evidence="1">
    <location>
        <begin position="185"/>
        <end position="303"/>
    </location>
</feature>
<comment type="caution">
    <text evidence="2">The sequence shown here is derived from an EMBL/GenBank/DDBJ whole genome shotgun (WGS) entry which is preliminary data.</text>
</comment>
<evidence type="ECO:0000256" key="1">
    <source>
        <dbReference type="SAM" id="MobiDB-lite"/>
    </source>
</evidence>
<feature type="compositionally biased region" description="Basic residues" evidence="1">
    <location>
        <begin position="645"/>
        <end position="659"/>
    </location>
</feature>
<feature type="region of interest" description="Disordered" evidence="1">
    <location>
        <begin position="645"/>
        <end position="667"/>
    </location>
</feature>
<accession>A0AAV0F4U2</accession>
<reference evidence="2" key="1">
    <citation type="submission" date="2022-07" db="EMBL/GenBank/DDBJ databases">
        <authorList>
            <person name="Macas J."/>
            <person name="Novak P."/>
            <person name="Neumann P."/>
        </authorList>
    </citation>
    <scope>NUCLEOTIDE SEQUENCE</scope>
</reference>
<gene>
    <name evidence="2" type="ORF">CEPIT_LOCUS30601</name>
</gene>
<proteinExistence type="predicted"/>
<name>A0AAV0F4U2_9ASTE</name>
<dbReference type="EMBL" id="CAMAPF010000962">
    <property type="protein sequence ID" value="CAH9130402.1"/>
    <property type="molecule type" value="Genomic_DNA"/>
</dbReference>
<keyword evidence="3" id="KW-1185">Reference proteome</keyword>
<feature type="compositionally biased region" description="Basic and acidic residues" evidence="1">
    <location>
        <begin position="194"/>
        <end position="219"/>
    </location>
</feature>
<feature type="region of interest" description="Disordered" evidence="1">
    <location>
        <begin position="121"/>
        <end position="146"/>
    </location>
</feature>
<sequence>MYREFRHPYRRNKHYVHEDYNHGYTPRFNNWNRDRDRFPNPQLRRPQPQDRGSSAHFNPRAVPYVADNYFRSHSNRFYHNGISKPLLSERAGWNPRTRRPEYLQENLDNQHLATLRTNPQDTEDHWRTVHKRRPSATHPNRRRRKPLSDFDCSVVNRNRYFCLDSEDDFSVHIPAYEQALVNYPQSHSLSHPHRYGENENRIRRQPKNDPRTSAKDSRLHPRTKLTIQLGNLIEAYGPENDEEDRGRQVDQRPLARPKSPPATLVGKRGEYDAVATPTHSPATEKLARRSEDNSPTSSVGPQYRHMQGCYERQSGHLEYTEAPKLLTWADLVRPDKDRPAPPAQSPTIPLKEIIEFPQTASQKVSRLLSLVTTEENRAETNIFYDDCEKFSFFGEDGFDSVKIETKIFKFAATNSDLVLFEIKKSQLHKILINHDLAPQIIRFLSQVTYFDQSNFTRCSRRFGDITVSLETNRSGSFIKMAKIKGGSIQIPIGHKKSSLLKFLNVFSNFVGMSTYVQDDSINLQHGSTIETEDPTSISKLIFNYQIYAASTENLQVHCPGKQLQLPLIQAYSDASDSFEHSDDSFFTDDFLGHATENDRRPPISYPEEIRKSKFNRAICRKAILVNSENCLPTDNLNTQLKIYRKSQKNKRRHRMKTRSQSRDFPWD</sequence>
<evidence type="ECO:0000313" key="2">
    <source>
        <dbReference type="EMBL" id="CAH9130402.1"/>
    </source>
</evidence>
<feature type="compositionally biased region" description="Basic residues" evidence="1">
    <location>
        <begin position="128"/>
        <end position="145"/>
    </location>
</feature>
<dbReference type="Proteomes" id="UP001152523">
    <property type="component" value="Unassembled WGS sequence"/>
</dbReference>
<dbReference type="AlphaFoldDB" id="A0AAV0F4U2"/>
<organism evidence="2 3">
    <name type="scientific">Cuscuta epithymum</name>
    <dbReference type="NCBI Taxonomy" id="186058"/>
    <lineage>
        <taxon>Eukaryota</taxon>
        <taxon>Viridiplantae</taxon>
        <taxon>Streptophyta</taxon>
        <taxon>Embryophyta</taxon>
        <taxon>Tracheophyta</taxon>
        <taxon>Spermatophyta</taxon>
        <taxon>Magnoliopsida</taxon>
        <taxon>eudicotyledons</taxon>
        <taxon>Gunneridae</taxon>
        <taxon>Pentapetalae</taxon>
        <taxon>asterids</taxon>
        <taxon>lamiids</taxon>
        <taxon>Solanales</taxon>
        <taxon>Convolvulaceae</taxon>
        <taxon>Cuscuteae</taxon>
        <taxon>Cuscuta</taxon>
        <taxon>Cuscuta subgen. Cuscuta</taxon>
    </lineage>
</organism>
<evidence type="ECO:0000313" key="3">
    <source>
        <dbReference type="Proteomes" id="UP001152523"/>
    </source>
</evidence>
<feature type="region of interest" description="Disordered" evidence="1">
    <location>
        <begin position="28"/>
        <end position="58"/>
    </location>
</feature>